<comment type="subcellular location">
    <subcellularLocation>
        <location evidence="1">Endosome membrane</location>
        <topology evidence="1">Multi-pass membrane protein</topology>
    </subcellularLocation>
    <subcellularLocation>
        <location evidence="2">Golgi apparatus membrane</location>
        <topology evidence="2">Multi-pass membrane protein</topology>
    </subcellularLocation>
</comment>
<comment type="caution">
    <text evidence="11">The sequence shown here is derived from an EMBL/GenBank/DDBJ whole genome shotgun (WGS) entry which is preliminary data.</text>
</comment>
<evidence type="ECO:0000256" key="1">
    <source>
        <dbReference type="ARBA" id="ARBA00004337"/>
    </source>
</evidence>
<keyword evidence="7 10" id="KW-1133">Transmembrane helix</keyword>
<accession>A0A2P5BXZ4</accession>
<comment type="similarity">
    <text evidence="3">Belongs to the nonaspanin (TM9SF) (TC 9.A.2) family.</text>
</comment>
<dbReference type="OrthoDB" id="1666796at2759"/>
<evidence type="ECO:0000256" key="5">
    <source>
        <dbReference type="ARBA" id="ARBA00022729"/>
    </source>
</evidence>
<evidence type="ECO:0000256" key="6">
    <source>
        <dbReference type="ARBA" id="ARBA00022753"/>
    </source>
</evidence>
<dbReference type="Pfam" id="PF02990">
    <property type="entry name" value="EMP70"/>
    <property type="match status" value="1"/>
</dbReference>
<dbReference type="EMBL" id="JXTC01000441">
    <property type="protein sequence ID" value="PON53674.1"/>
    <property type="molecule type" value="Genomic_DNA"/>
</dbReference>
<keyword evidence="6" id="KW-0967">Endosome</keyword>
<protein>
    <submittedName>
        <fullName evidence="11">Nonaspanin</fullName>
    </submittedName>
</protein>
<keyword evidence="4 10" id="KW-0812">Transmembrane</keyword>
<evidence type="ECO:0000256" key="4">
    <source>
        <dbReference type="ARBA" id="ARBA00022692"/>
    </source>
</evidence>
<sequence>MPVELDFVIDSMRGRGIYTKYKMLFITFILVLIFIALMNTYLTCRQLLAENHKWWWRSSSPLDLKIAK</sequence>
<evidence type="ECO:0000256" key="3">
    <source>
        <dbReference type="ARBA" id="ARBA00005227"/>
    </source>
</evidence>
<dbReference type="InterPro" id="IPR004240">
    <property type="entry name" value="EMP70"/>
</dbReference>
<evidence type="ECO:0000256" key="9">
    <source>
        <dbReference type="ARBA" id="ARBA00023136"/>
    </source>
</evidence>
<dbReference type="AlphaFoldDB" id="A0A2P5BXZ4"/>
<gene>
    <name evidence="11" type="ORF">TorRG33x02_304630</name>
</gene>
<keyword evidence="5" id="KW-0732">Signal</keyword>
<keyword evidence="12" id="KW-1185">Reference proteome</keyword>
<dbReference type="InParanoid" id="A0A2P5BXZ4"/>
<feature type="transmembrane region" description="Helical" evidence="10">
    <location>
        <begin position="21"/>
        <end position="42"/>
    </location>
</feature>
<name>A0A2P5BXZ4_TREOI</name>
<reference evidence="12" key="1">
    <citation type="submission" date="2016-06" db="EMBL/GenBank/DDBJ databases">
        <title>Parallel loss of symbiosis genes in relatives of nitrogen-fixing non-legume Parasponia.</title>
        <authorList>
            <person name="Van Velzen R."/>
            <person name="Holmer R."/>
            <person name="Bu F."/>
            <person name="Rutten L."/>
            <person name="Van Zeijl A."/>
            <person name="Liu W."/>
            <person name="Santuari L."/>
            <person name="Cao Q."/>
            <person name="Sharma T."/>
            <person name="Shen D."/>
            <person name="Roswanjaya Y."/>
            <person name="Wardhani T."/>
            <person name="Kalhor M.S."/>
            <person name="Jansen J."/>
            <person name="Van den Hoogen J."/>
            <person name="Gungor B."/>
            <person name="Hartog M."/>
            <person name="Hontelez J."/>
            <person name="Verver J."/>
            <person name="Yang W.-C."/>
            <person name="Schijlen E."/>
            <person name="Repin R."/>
            <person name="Schilthuizen M."/>
            <person name="Schranz E."/>
            <person name="Heidstra R."/>
            <person name="Miyata K."/>
            <person name="Fedorova E."/>
            <person name="Kohlen W."/>
            <person name="Bisseling T."/>
            <person name="Smit S."/>
            <person name="Geurts R."/>
        </authorList>
    </citation>
    <scope>NUCLEOTIDE SEQUENCE [LARGE SCALE GENOMIC DNA]</scope>
    <source>
        <strain evidence="12">cv. RG33-2</strain>
    </source>
</reference>
<evidence type="ECO:0000256" key="8">
    <source>
        <dbReference type="ARBA" id="ARBA00023034"/>
    </source>
</evidence>
<evidence type="ECO:0000313" key="11">
    <source>
        <dbReference type="EMBL" id="PON53674.1"/>
    </source>
</evidence>
<dbReference type="GO" id="GO:0010008">
    <property type="term" value="C:endosome membrane"/>
    <property type="evidence" value="ECO:0007669"/>
    <property type="project" value="UniProtKB-SubCell"/>
</dbReference>
<keyword evidence="9 10" id="KW-0472">Membrane</keyword>
<keyword evidence="8" id="KW-0333">Golgi apparatus</keyword>
<dbReference type="Proteomes" id="UP000237000">
    <property type="component" value="Unassembled WGS sequence"/>
</dbReference>
<organism evidence="11 12">
    <name type="scientific">Trema orientale</name>
    <name type="common">Charcoal tree</name>
    <name type="synonym">Celtis orientalis</name>
    <dbReference type="NCBI Taxonomy" id="63057"/>
    <lineage>
        <taxon>Eukaryota</taxon>
        <taxon>Viridiplantae</taxon>
        <taxon>Streptophyta</taxon>
        <taxon>Embryophyta</taxon>
        <taxon>Tracheophyta</taxon>
        <taxon>Spermatophyta</taxon>
        <taxon>Magnoliopsida</taxon>
        <taxon>eudicotyledons</taxon>
        <taxon>Gunneridae</taxon>
        <taxon>Pentapetalae</taxon>
        <taxon>rosids</taxon>
        <taxon>fabids</taxon>
        <taxon>Rosales</taxon>
        <taxon>Cannabaceae</taxon>
        <taxon>Trema</taxon>
    </lineage>
</organism>
<dbReference type="GO" id="GO:0000139">
    <property type="term" value="C:Golgi membrane"/>
    <property type="evidence" value="ECO:0007669"/>
    <property type="project" value="UniProtKB-SubCell"/>
</dbReference>
<evidence type="ECO:0000256" key="2">
    <source>
        <dbReference type="ARBA" id="ARBA00004653"/>
    </source>
</evidence>
<proteinExistence type="inferred from homology"/>
<evidence type="ECO:0000256" key="10">
    <source>
        <dbReference type="SAM" id="Phobius"/>
    </source>
</evidence>
<evidence type="ECO:0000256" key="7">
    <source>
        <dbReference type="ARBA" id="ARBA00022989"/>
    </source>
</evidence>
<evidence type="ECO:0000313" key="12">
    <source>
        <dbReference type="Proteomes" id="UP000237000"/>
    </source>
</evidence>